<protein>
    <submittedName>
        <fullName evidence="1">Uncharacterized protein</fullName>
    </submittedName>
</protein>
<evidence type="ECO:0000313" key="2">
    <source>
        <dbReference type="Proteomes" id="UP000703269"/>
    </source>
</evidence>
<accession>A0A9P3G2L3</accession>
<dbReference type="EMBL" id="BPQB01000004">
    <property type="protein sequence ID" value="GJE86750.1"/>
    <property type="molecule type" value="Genomic_DNA"/>
</dbReference>
<name>A0A9P3G2L3_9APHY</name>
<reference evidence="1 2" key="1">
    <citation type="submission" date="2021-08" db="EMBL/GenBank/DDBJ databases">
        <title>Draft Genome Sequence of Phanerochaete sordida strain YK-624.</title>
        <authorList>
            <person name="Mori T."/>
            <person name="Dohra H."/>
            <person name="Suzuki T."/>
            <person name="Kawagishi H."/>
            <person name="Hirai H."/>
        </authorList>
    </citation>
    <scope>NUCLEOTIDE SEQUENCE [LARGE SCALE GENOMIC DNA]</scope>
    <source>
        <strain evidence="1 2">YK-624</strain>
    </source>
</reference>
<proteinExistence type="predicted"/>
<dbReference type="AlphaFoldDB" id="A0A9P3G2L3"/>
<dbReference type="Proteomes" id="UP000703269">
    <property type="component" value="Unassembled WGS sequence"/>
</dbReference>
<sequence>MLIAGEKMRLDLCHDRPSGWLSPSQRVYTEATGLRMSIKFAAGPLSLPQSPFYTSILPLSETMQFKSILAALTVLAAGVIVAGAPMPAPEALEARQIGCCERIKPTSLATSL</sequence>
<gene>
    <name evidence="1" type="ORF">PsYK624_028310</name>
</gene>
<comment type="caution">
    <text evidence="1">The sequence shown here is derived from an EMBL/GenBank/DDBJ whole genome shotgun (WGS) entry which is preliminary data.</text>
</comment>
<keyword evidence="2" id="KW-1185">Reference proteome</keyword>
<evidence type="ECO:0000313" key="1">
    <source>
        <dbReference type="EMBL" id="GJE86750.1"/>
    </source>
</evidence>
<organism evidence="1 2">
    <name type="scientific">Phanerochaete sordida</name>
    <dbReference type="NCBI Taxonomy" id="48140"/>
    <lineage>
        <taxon>Eukaryota</taxon>
        <taxon>Fungi</taxon>
        <taxon>Dikarya</taxon>
        <taxon>Basidiomycota</taxon>
        <taxon>Agaricomycotina</taxon>
        <taxon>Agaricomycetes</taxon>
        <taxon>Polyporales</taxon>
        <taxon>Phanerochaetaceae</taxon>
        <taxon>Phanerochaete</taxon>
    </lineage>
</organism>